<dbReference type="EMBL" id="JANJYI010000005">
    <property type="protein sequence ID" value="KAK2650973.1"/>
    <property type="molecule type" value="Genomic_DNA"/>
</dbReference>
<evidence type="ECO:0000313" key="4">
    <source>
        <dbReference type="Proteomes" id="UP001280121"/>
    </source>
</evidence>
<dbReference type="Gene3D" id="3.30.559.10">
    <property type="entry name" value="Chloramphenicol acetyltransferase-like domain"/>
    <property type="match status" value="2"/>
</dbReference>
<accession>A0AAD9X1S6</accession>
<dbReference type="PANTHER" id="PTHR31625">
    <property type="match status" value="1"/>
</dbReference>
<dbReference type="AlphaFoldDB" id="A0AAD9X1S6"/>
<gene>
    <name evidence="3" type="ORF">Ddye_018462</name>
</gene>
<dbReference type="Pfam" id="PF02458">
    <property type="entry name" value="Transferase"/>
    <property type="match status" value="1"/>
</dbReference>
<sequence>MFANSGLSVGVTSNHVAADGRSMNHFMKFWTSIHKSPQGEDLTSMSRAASYQAQEPNKGHNYAKLLEDSRDFSTIPALVKLLEVSSNPTLSTPSLICLSAARVCCANSKPVTSSSLPLPYCSKDIIKDSDGISSIFLKDLQSIEEYSGPTGEVPDDDVLITLVSKRAKIEKLKHCVKSQNYSKQANIHISSFTVTCAFMWVNLMKLHEKINGTLDDDVGFHFFVAVDCRERFLSKIPANYFGNCLTYILVPAKRRELLMGESGIVYAAKAIGRKINELDNIGALKGVENWIPNITEAFKRGPVVVVASSPKFQVYNTDFGWGKPKKFDMVHIAAHTCFSLSESRDEDGGLDIGIIVGRDKIDIFNAIFEQQLNKC</sequence>
<dbReference type="Proteomes" id="UP001280121">
    <property type="component" value="Unassembled WGS sequence"/>
</dbReference>
<comment type="caution">
    <text evidence="3">The sequence shown here is derived from an EMBL/GenBank/DDBJ whole genome shotgun (WGS) entry which is preliminary data.</text>
</comment>
<dbReference type="GO" id="GO:0016747">
    <property type="term" value="F:acyltransferase activity, transferring groups other than amino-acyl groups"/>
    <property type="evidence" value="ECO:0007669"/>
    <property type="project" value="UniProtKB-ARBA"/>
</dbReference>
<keyword evidence="2" id="KW-0012">Acyltransferase</keyword>
<reference evidence="3" key="1">
    <citation type="journal article" date="2023" name="Plant J.">
        <title>Genome sequences and population genomics provide insights into the demographic history, inbreeding, and mutation load of two 'living fossil' tree species of Dipteronia.</title>
        <authorList>
            <person name="Feng Y."/>
            <person name="Comes H.P."/>
            <person name="Chen J."/>
            <person name="Zhu S."/>
            <person name="Lu R."/>
            <person name="Zhang X."/>
            <person name="Li P."/>
            <person name="Qiu J."/>
            <person name="Olsen K.M."/>
            <person name="Qiu Y."/>
        </authorList>
    </citation>
    <scope>NUCLEOTIDE SEQUENCE</scope>
    <source>
        <strain evidence="3">KIB01</strain>
    </source>
</reference>
<evidence type="ECO:0000256" key="1">
    <source>
        <dbReference type="ARBA" id="ARBA00022679"/>
    </source>
</evidence>
<keyword evidence="1" id="KW-0808">Transferase</keyword>
<proteinExistence type="predicted"/>
<evidence type="ECO:0000256" key="2">
    <source>
        <dbReference type="ARBA" id="ARBA00023315"/>
    </source>
</evidence>
<keyword evidence="4" id="KW-1185">Reference proteome</keyword>
<name>A0AAD9X1S6_9ROSI</name>
<dbReference type="InterPro" id="IPR023213">
    <property type="entry name" value="CAT-like_dom_sf"/>
</dbReference>
<dbReference type="InterPro" id="IPR051504">
    <property type="entry name" value="Plant_metabolite_acyltrans"/>
</dbReference>
<evidence type="ECO:0000313" key="3">
    <source>
        <dbReference type="EMBL" id="KAK2650973.1"/>
    </source>
</evidence>
<protein>
    <submittedName>
        <fullName evidence="3">Uncharacterized protein</fullName>
    </submittedName>
</protein>
<organism evidence="3 4">
    <name type="scientific">Dipteronia dyeriana</name>
    <dbReference type="NCBI Taxonomy" id="168575"/>
    <lineage>
        <taxon>Eukaryota</taxon>
        <taxon>Viridiplantae</taxon>
        <taxon>Streptophyta</taxon>
        <taxon>Embryophyta</taxon>
        <taxon>Tracheophyta</taxon>
        <taxon>Spermatophyta</taxon>
        <taxon>Magnoliopsida</taxon>
        <taxon>eudicotyledons</taxon>
        <taxon>Gunneridae</taxon>
        <taxon>Pentapetalae</taxon>
        <taxon>rosids</taxon>
        <taxon>malvids</taxon>
        <taxon>Sapindales</taxon>
        <taxon>Sapindaceae</taxon>
        <taxon>Hippocastanoideae</taxon>
        <taxon>Acereae</taxon>
        <taxon>Dipteronia</taxon>
    </lineage>
</organism>